<dbReference type="Pfam" id="PF00152">
    <property type="entry name" value="tRNA-synt_2"/>
    <property type="match status" value="1"/>
</dbReference>
<dbReference type="InterPro" id="IPR018149">
    <property type="entry name" value="Lys-tRNA-synth_II_C"/>
</dbReference>
<keyword evidence="3" id="KW-0067">ATP-binding</keyword>
<feature type="domain" description="Aminoacyl-transfer RNA synthetases class-II family profile" evidence="4">
    <location>
        <begin position="1"/>
        <end position="312"/>
    </location>
</feature>
<dbReference type="AlphaFoldDB" id="A0A8H3FII6"/>
<accession>A0A8H3FII6</accession>
<dbReference type="PRINTS" id="PR00982">
    <property type="entry name" value="TRNASYNTHLYS"/>
</dbReference>
<gene>
    <name evidence="5" type="ORF">HETSPECPRED_005760</name>
</gene>
<dbReference type="InterPro" id="IPR004364">
    <property type="entry name" value="Aa-tRNA-synt_II"/>
</dbReference>
<protein>
    <recommendedName>
        <fullName evidence="4">Aminoacyl-transfer RNA synthetases class-II family profile domain-containing protein</fullName>
    </recommendedName>
</protein>
<keyword evidence="1" id="KW-0436">Ligase</keyword>
<reference evidence="5" key="1">
    <citation type="submission" date="2021-03" db="EMBL/GenBank/DDBJ databases">
        <authorList>
            <person name="Tagirdzhanova G."/>
        </authorList>
    </citation>
    <scope>NUCLEOTIDE SEQUENCE</scope>
</reference>
<name>A0A8H3FII6_9LECA</name>
<evidence type="ECO:0000313" key="6">
    <source>
        <dbReference type="Proteomes" id="UP000664521"/>
    </source>
</evidence>
<dbReference type="GO" id="GO:0005739">
    <property type="term" value="C:mitochondrion"/>
    <property type="evidence" value="ECO:0007669"/>
    <property type="project" value="TreeGrafter"/>
</dbReference>
<dbReference type="GO" id="GO:0070154">
    <property type="term" value="P:mitochondrial lysyl-tRNA aminoacylation"/>
    <property type="evidence" value="ECO:0007669"/>
    <property type="project" value="TreeGrafter"/>
</dbReference>
<organism evidence="5 6">
    <name type="scientific">Heterodermia speciosa</name>
    <dbReference type="NCBI Taxonomy" id="116794"/>
    <lineage>
        <taxon>Eukaryota</taxon>
        <taxon>Fungi</taxon>
        <taxon>Dikarya</taxon>
        <taxon>Ascomycota</taxon>
        <taxon>Pezizomycotina</taxon>
        <taxon>Lecanoromycetes</taxon>
        <taxon>OSLEUM clade</taxon>
        <taxon>Lecanoromycetidae</taxon>
        <taxon>Caliciales</taxon>
        <taxon>Physciaceae</taxon>
        <taxon>Heterodermia</taxon>
    </lineage>
</organism>
<evidence type="ECO:0000256" key="3">
    <source>
        <dbReference type="ARBA" id="ARBA00022840"/>
    </source>
</evidence>
<keyword evidence="2" id="KW-0547">Nucleotide-binding</keyword>
<dbReference type="PROSITE" id="PS50862">
    <property type="entry name" value="AA_TRNA_LIGASE_II"/>
    <property type="match status" value="1"/>
</dbReference>
<dbReference type="PANTHER" id="PTHR42918">
    <property type="entry name" value="LYSYL-TRNA SYNTHETASE"/>
    <property type="match status" value="1"/>
</dbReference>
<dbReference type="GO" id="GO:0004824">
    <property type="term" value="F:lysine-tRNA ligase activity"/>
    <property type="evidence" value="ECO:0007669"/>
    <property type="project" value="InterPro"/>
</dbReference>
<dbReference type="Gene3D" id="3.30.930.10">
    <property type="entry name" value="Bira Bifunctional Protein, Domain 2"/>
    <property type="match status" value="1"/>
</dbReference>
<dbReference type="OrthoDB" id="21243at2759"/>
<sequence length="344" mass="38285">MRSFFEKRDFVEVQTPILAHEAGGAVARPFHTSASEFPGRQISLRIAPELWLKRLVLGGFEKVFEIGPCFRNEGLDANHNPEFTTCEFYEAYARLEDLITMTEKLFSEIYSLVVSTVKNREVALDDPGIEATPPFGQLEFIPTIEACLKESLPNLSSPNATKELLAIFDKHEIPLPAHPTLPRLLDKLASTLIEPLCQAPTFITHHPECLSPLAKSFTQTGTGQQVAASAELFVKGQEIANMYEEENSPFEQRRKFEEALQYKEHTDSARKNSEINESYVQALEWGLPPTGGWGCGIDRLVMLFTGASRIGDVLTFGTLRNVVNLGSAAKAAKKQKQSAKKDDQ</sequence>
<evidence type="ECO:0000256" key="1">
    <source>
        <dbReference type="ARBA" id="ARBA00022598"/>
    </source>
</evidence>
<dbReference type="GO" id="GO:0005524">
    <property type="term" value="F:ATP binding"/>
    <property type="evidence" value="ECO:0007669"/>
    <property type="project" value="UniProtKB-KW"/>
</dbReference>
<dbReference type="InterPro" id="IPR006195">
    <property type="entry name" value="aa-tRNA-synth_II"/>
</dbReference>
<evidence type="ECO:0000313" key="5">
    <source>
        <dbReference type="EMBL" id="CAF9925143.1"/>
    </source>
</evidence>
<dbReference type="SUPFAM" id="SSF55681">
    <property type="entry name" value="Class II aaRS and biotin synthetases"/>
    <property type="match status" value="1"/>
</dbReference>
<comment type="caution">
    <text evidence="5">The sequence shown here is derived from an EMBL/GenBank/DDBJ whole genome shotgun (WGS) entry which is preliminary data.</text>
</comment>
<proteinExistence type="predicted"/>
<evidence type="ECO:0000259" key="4">
    <source>
        <dbReference type="PROSITE" id="PS50862"/>
    </source>
</evidence>
<dbReference type="PANTHER" id="PTHR42918:SF5">
    <property type="entry name" value="LYSINE--TRNA LIGASE, MITOCHONDRIAL"/>
    <property type="match status" value="1"/>
</dbReference>
<evidence type="ECO:0000256" key="2">
    <source>
        <dbReference type="ARBA" id="ARBA00022741"/>
    </source>
</evidence>
<dbReference type="InterPro" id="IPR045864">
    <property type="entry name" value="aa-tRNA-synth_II/BPL/LPL"/>
</dbReference>
<dbReference type="Proteomes" id="UP000664521">
    <property type="component" value="Unassembled WGS sequence"/>
</dbReference>
<dbReference type="EMBL" id="CAJPDS010000037">
    <property type="protein sequence ID" value="CAF9925143.1"/>
    <property type="molecule type" value="Genomic_DNA"/>
</dbReference>
<dbReference type="GO" id="GO:0000049">
    <property type="term" value="F:tRNA binding"/>
    <property type="evidence" value="ECO:0007669"/>
    <property type="project" value="TreeGrafter"/>
</dbReference>
<keyword evidence="6" id="KW-1185">Reference proteome</keyword>